<proteinExistence type="inferred from homology"/>
<dbReference type="Pfam" id="PF00984">
    <property type="entry name" value="UDPG_MGDP_dh"/>
    <property type="match status" value="1"/>
</dbReference>
<dbReference type="GO" id="GO:0051287">
    <property type="term" value="F:NAD binding"/>
    <property type="evidence" value="ECO:0007669"/>
    <property type="project" value="InterPro"/>
</dbReference>
<dbReference type="Proteomes" id="UP000626220">
    <property type="component" value="Unassembled WGS sequence"/>
</dbReference>
<keyword evidence="1" id="KW-0560">Oxidoreductase</keyword>
<dbReference type="PIRSF" id="PIRSF000124">
    <property type="entry name" value="UDPglc_GDPman_dh"/>
    <property type="match status" value="1"/>
</dbReference>
<dbReference type="PANTHER" id="PTHR43491">
    <property type="entry name" value="UDP-N-ACETYL-D-MANNOSAMINE DEHYDROGENASE"/>
    <property type="match status" value="1"/>
</dbReference>
<evidence type="ECO:0000256" key="2">
    <source>
        <dbReference type="ARBA" id="ARBA00023027"/>
    </source>
</evidence>
<gene>
    <name evidence="5" type="ORF">GCM10017056_48270</name>
</gene>
<dbReference type="EMBL" id="BNCJ01000029">
    <property type="protein sequence ID" value="GHF71742.1"/>
    <property type="molecule type" value="Genomic_DNA"/>
</dbReference>
<sequence length="443" mass="46891">MSGNAGQGLLAAIAGRAARVGVIGLGYVGLPLAVAAAEAGFPVTGFDIDPGKIARLAAGSSYIDAVPSAALAAVRGRLSATGDFSRLADCQVIVICVPTPLDQQRAPDLSFVTDTTRTIAAHVRPGTLVVLESTTWPGTTEEVLAPILKTSGLVPGEDLFLAFSPEREDPGNAAFTTRTIPKVVAGTGAVAGDLAEAFYGAVVARVVRVHDTRTAEAVKITENIFRAVNIALVNELKLVYDAMGIDVWEVIEAAATKPFGFMPFYPGPGLGGHCIPIDPFYLTWKAREYEVPTRFIELAGEINTAMPHHVVARLREVVDAASGRGLKGGEILLVGVAYKKNVADMRESPAMKLMQLLEEAGAKVAFIDPHVPEIPPMREYGQYEKRTALDPAELAPGRFMAVLIATDHDGVDYAGLLELGCPVIDTRNAIARRGLPLTHVVKA</sequence>
<reference evidence="5" key="1">
    <citation type="journal article" date="2014" name="Int. J. Syst. Evol. Microbiol.">
        <title>Complete genome sequence of Corynebacterium casei LMG S-19264T (=DSM 44701T), isolated from a smear-ripened cheese.</title>
        <authorList>
            <consortium name="US DOE Joint Genome Institute (JGI-PGF)"/>
            <person name="Walter F."/>
            <person name="Albersmeier A."/>
            <person name="Kalinowski J."/>
            <person name="Ruckert C."/>
        </authorList>
    </citation>
    <scope>NUCLEOTIDE SEQUENCE</scope>
    <source>
        <strain evidence="5">KCTC 42650</strain>
    </source>
</reference>
<dbReference type="GO" id="GO:0016616">
    <property type="term" value="F:oxidoreductase activity, acting on the CH-OH group of donors, NAD or NADP as acceptor"/>
    <property type="evidence" value="ECO:0007669"/>
    <property type="project" value="InterPro"/>
</dbReference>
<keyword evidence="6" id="KW-1185">Reference proteome</keyword>
<dbReference type="Gene3D" id="3.40.50.720">
    <property type="entry name" value="NAD(P)-binding Rossmann-like Domain"/>
    <property type="match status" value="2"/>
</dbReference>
<protein>
    <submittedName>
        <fullName evidence="5">UDP-N-acetyl-D-glucosamine dehydrogenase</fullName>
    </submittedName>
</protein>
<dbReference type="NCBIfam" id="TIGR03026">
    <property type="entry name" value="NDP-sugDHase"/>
    <property type="match status" value="1"/>
</dbReference>
<accession>A0A8J3H1B3</accession>
<dbReference type="Pfam" id="PF03720">
    <property type="entry name" value="UDPG_MGDP_dh_C"/>
    <property type="match status" value="1"/>
</dbReference>
<dbReference type="InterPro" id="IPR028359">
    <property type="entry name" value="UDP_ManNAc/GlcNAc_DH"/>
</dbReference>
<dbReference type="RefSeq" id="WP_189682700.1">
    <property type="nucleotide sequence ID" value="NZ_BNCJ01000029.1"/>
</dbReference>
<comment type="similarity">
    <text evidence="3">Belongs to the UDP-glucose/GDP-mannose dehydrogenase family.</text>
</comment>
<dbReference type="AlphaFoldDB" id="A0A8J3H1B3"/>
<dbReference type="SUPFAM" id="SSF48179">
    <property type="entry name" value="6-phosphogluconate dehydrogenase C-terminal domain-like"/>
    <property type="match status" value="1"/>
</dbReference>
<evidence type="ECO:0000256" key="1">
    <source>
        <dbReference type="ARBA" id="ARBA00023002"/>
    </source>
</evidence>
<dbReference type="GO" id="GO:0000271">
    <property type="term" value="P:polysaccharide biosynthetic process"/>
    <property type="evidence" value="ECO:0007669"/>
    <property type="project" value="InterPro"/>
</dbReference>
<name>A0A8J3H1B3_9RHOB</name>
<dbReference type="PIRSF" id="PIRSF500136">
    <property type="entry name" value="UDP_ManNAc_DH"/>
    <property type="match status" value="1"/>
</dbReference>
<evidence type="ECO:0000313" key="6">
    <source>
        <dbReference type="Proteomes" id="UP000626220"/>
    </source>
</evidence>
<dbReference type="InterPro" id="IPR036291">
    <property type="entry name" value="NAD(P)-bd_dom_sf"/>
</dbReference>
<keyword evidence="2" id="KW-0520">NAD</keyword>
<dbReference type="InterPro" id="IPR036220">
    <property type="entry name" value="UDP-Glc/GDP-Man_DH_C_sf"/>
</dbReference>
<dbReference type="Pfam" id="PF03721">
    <property type="entry name" value="UDPG_MGDP_dh_N"/>
    <property type="match status" value="1"/>
</dbReference>
<dbReference type="InterPro" id="IPR001732">
    <property type="entry name" value="UDP-Glc/GDP-Man_DH_N"/>
</dbReference>
<organism evidence="5 6">
    <name type="scientific">Seohaeicola zhoushanensis</name>
    <dbReference type="NCBI Taxonomy" id="1569283"/>
    <lineage>
        <taxon>Bacteria</taxon>
        <taxon>Pseudomonadati</taxon>
        <taxon>Pseudomonadota</taxon>
        <taxon>Alphaproteobacteria</taxon>
        <taxon>Rhodobacterales</taxon>
        <taxon>Roseobacteraceae</taxon>
        <taxon>Seohaeicola</taxon>
    </lineage>
</organism>
<dbReference type="InterPro" id="IPR017476">
    <property type="entry name" value="UDP-Glc/GDP-Man"/>
</dbReference>
<comment type="caution">
    <text evidence="5">The sequence shown here is derived from an EMBL/GenBank/DDBJ whole genome shotgun (WGS) entry which is preliminary data.</text>
</comment>
<evidence type="ECO:0000256" key="3">
    <source>
        <dbReference type="PIRNR" id="PIRNR000124"/>
    </source>
</evidence>
<evidence type="ECO:0000313" key="5">
    <source>
        <dbReference type="EMBL" id="GHF71742.1"/>
    </source>
</evidence>
<reference evidence="5" key="2">
    <citation type="submission" date="2020-09" db="EMBL/GenBank/DDBJ databases">
        <authorList>
            <person name="Sun Q."/>
            <person name="Kim S."/>
        </authorList>
    </citation>
    <scope>NUCLEOTIDE SEQUENCE</scope>
    <source>
        <strain evidence="5">KCTC 42650</strain>
    </source>
</reference>
<dbReference type="PANTHER" id="PTHR43491:SF1">
    <property type="entry name" value="UDP-N-ACETYL-D-MANNOSAMINE DEHYDROGENASE"/>
    <property type="match status" value="1"/>
</dbReference>
<dbReference type="SUPFAM" id="SSF52413">
    <property type="entry name" value="UDP-glucose/GDP-mannose dehydrogenase C-terminal domain"/>
    <property type="match status" value="1"/>
</dbReference>
<feature type="domain" description="UDP-glucose/GDP-mannose dehydrogenase C-terminal" evidence="4">
    <location>
        <begin position="332"/>
        <end position="432"/>
    </location>
</feature>
<dbReference type="GO" id="GO:0016628">
    <property type="term" value="F:oxidoreductase activity, acting on the CH-CH group of donors, NAD or NADP as acceptor"/>
    <property type="evidence" value="ECO:0007669"/>
    <property type="project" value="InterPro"/>
</dbReference>
<dbReference type="InterPro" id="IPR014026">
    <property type="entry name" value="UDP-Glc/GDP-Man_DH_dimer"/>
</dbReference>
<dbReference type="InterPro" id="IPR008927">
    <property type="entry name" value="6-PGluconate_DH-like_C_sf"/>
</dbReference>
<dbReference type="SMART" id="SM00984">
    <property type="entry name" value="UDPG_MGDP_dh_C"/>
    <property type="match status" value="1"/>
</dbReference>
<evidence type="ECO:0000259" key="4">
    <source>
        <dbReference type="SMART" id="SM00984"/>
    </source>
</evidence>
<dbReference type="SUPFAM" id="SSF51735">
    <property type="entry name" value="NAD(P)-binding Rossmann-fold domains"/>
    <property type="match status" value="1"/>
</dbReference>
<dbReference type="InterPro" id="IPR014027">
    <property type="entry name" value="UDP-Glc/GDP-Man_DH_C"/>
</dbReference>